<keyword evidence="1" id="KW-0472">Membrane</keyword>
<dbReference type="HOGENOM" id="CLU_2570113_0_0_14"/>
<dbReference type="GO" id="GO:0016853">
    <property type="term" value="F:isomerase activity"/>
    <property type="evidence" value="ECO:0007669"/>
    <property type="project" value="UniProtKB-KW"/>
</dbReference>
<evidence type="ECO:0000256" key="1">
    <source>
        <dbReference type="SAM" id="Phobius"/>
    </source>
</evidence>
<gene>
    <name evidence="2" type="primary">topA</name>
    <name evidence="2" type="ORF">HFMG01WIA_4796</name>
</gene>
<keyword evidence="1" id="KW-0812">Transmembrane</keyword>
<proteinExistence type="predicted"/>
<keyword evidence="1" id="KW-1133">Transmembrane helix</keyword>
<accession>J3VHI0</accession>
<feature type="transmembrane region" description="Helical" evidence="1">
    <location>
        <begin position="25"/>
        <end position="52"/>
    </location>
</feature>
<keyword evidence="2" id="KW-0413">Isomerase</keyword>
<dbReference type="Proteomes" id="UP000003940">
    <property type="component" value="Chromosome"/>
</dbReference>
<dbReference type="AlphaFoldDB" id="J3VHI0"/>
<dbReference type="EMBL" id="CP003510">
    <property type="protein sequence ID" value="AFP79248.1"/>
    <property type="molecule type" value="Genomic_DNA"/>
</dbReference>
<reference evidence="2 3" key="1">
    <citation type="journal article" date="2012" name="Microbiology">
        <title>Extensive variation in surface lipoprotein gene content and genomic changes associated with virulence during evolution of a novel North American house finch epizootic strain of Mycoplasma gallisepticum.</title>
        <authorList>
            <person name="Tulman E.R."/>
            <person name="Liao X."/>
            <person name="Szczepanek S.M."/>
            <person name="Ley D.H."/>
            <person name="Kutish G.F."/>
            <person name="Geary S.J."/>
        </authorList>
    </citation>
    <scope>NUCLEOTIDE SEQUENCE [LARGE SCALE GENOMIC DNA]</scope>
    <source>
        <strain evidence="3">House finch-associated</strain>
    </source>
</reference>
<protein>
    <submittedName>
        <fullName evidence="2">DNA topoisomerase 1</fullName>
    </submittedName>
</protein>
<organism evidence="2 3">
    <name type="scientific">Mycoplasmoides gallisepticum WI01_2001.043-13-2P</name>
    <dbReference type="NCBI Taxonomy" id="1159201"/>
    <lineage>
        <taxon>Bacteria</taxon>
        <taxon>Bacillati</taxon>
        <taxon>Mycoplasmatota</taxon>
        <taxon>Mycoplasmoidales</taxon>
        <taxon>Mycoplasmoidaceae</taxon>
        <taxon>Mycoplasmoides</taxon>
    </lineage>
</organism>
<name>J3VHI0_MYCGL</name>
<sequence length="81" mass="9700">MIVFTLFGDSITKIFELWFVMDYPFIISSNTLIILILKTIKQVISFIYICIYKDMLFLVKERILLTKSANLFKHLYLTLIW</sequence>
<evidence type="ECO:0000313" key="3">
    <source>
        <dbReference type="Proteomes" id="UP000003940"/>
    </source>
</evidence>
<dbReference type="KEGG" id="mgw:HFMG01WIA_4796"/>
<evidence type="ECO:0000313" key="2">
    <source>
        <dbReference type="EMBL" id="AFP79248.1"/>
    </source>
</evidence>